<evidence type="ECO:0000256" key="1">
    <source>
        <dbReference type="ARBA" id="ARBA00022679"/>
    </source>
</evidence>
<feature type="domain" description="N-acetyltransferase" evidence="3">
    <location>
        <begin position="1"/>
        <end position="168"/>
    </location>
</feature>
<keyword evidence="2" id="KW-0012">Acyltransferase</keyword>
<proteinExistence type="predicted"/>
<dbReference type="AlphaFoldDB" id="A0A1G6BJS4"/>
<accession>A0A1G6BJS4</accession>
<dbReference type="PROSITE" id="PS51186">
    <property type="entry name" value="GNAT"/>
    <property type="match status" value="1"/>
</dbReference>
<evidence type="ECO:0000313" key="4">
    <source>
        <dbReference type="EMBL" id="SDB20833.1"/>
    </source>
</evidence>
<evidence type="ECO:0000256" key="2">
    <source>
        <dbReference type="ARBA" id="ARBA00023315"/>
    </source>
</evidence>
<name>A0A1G6BJS4_9STRE</name>
<evidence type="ECO:0000259" key="3">
    <source>
        <dbReference type="PROSITE" id="PS51186"/>
    </source>
</evidence>
<dbReference type="eggNOG" id="COG1247">
    <property type="taxonomic scope" value="Bacteria"/>
</dbReference>
<dbReference type="EMBL" id="FMXP01000012">
    <property type="protein sequence ID" value="SDB20833.1"/>
    <property type="molecule type" value="Genomic_DNA"/>
</dbReference>
<dbReference type="CDD" id="cd04301">
    <property type="entry name" value="NAT_SF"/>
    <property type="match status" value="1"/>
</dbReference>
<dbReference type="GO" id="GO:0016747">
    <property type="term" value="F:acyltransferase activity, transferring groups other than amino-acyl groups"/>
    <property type="evidence" value="ECO:0007669"/>
    <property type="project" value="InterPro"/>
</dbReference>
<protein>
    <submittedName>
        <fullName evidence="4">Phosphinothricin acetyltransferase</fullName>
    </submittedName>
</protein>
<organism evidence="4 5">
    <name type="scientific">Streptococcus henryi</name>
    <dbReference type="NCBI Taxonomy" id="439219"/>
    <lineage>
        <taxon>Bacteria</taxon>
        <taxon>Bacillati</taxon>
        <taxon>Bacillota</taxon>
        <taxon>Bacilli</taxon>
        <taxon>Lactobacillales</taxon>
        <taxon>Streptococcaceae</taxon>
        <taxon>Streptococcus</taxon>
    </lineage>
</organism>
<sequence>MIRIATEQDAQALLDIYSYYVDQTAITFEYEAPSLEEFTDRILKTLAKYPYLVAEEDGKILGYAYAGAFNPRAAYDWAVEVTIYLDKSAQGKGLGKALYTALENALKLQNIINLNACIAYPEVEDQYLSQNSVQYHQHLGYSLVGQFHKCGYKFNTWYDMVWMEKHLNQHPENPQPIRNFPDIRQELVEKYGIE</sequence>
<dbReference type="PANTHER" id="PTHR43072">
    <property type="entry name" value="N-ACETYLTRANSFERASE"/>
    <property type="match status" value="1"/>
</dbReference>
<dbReference type="PANTHER" id="PTHR43072:SF23">
    <property type="entry name" value="UPF0039 PROTEIN C11D3.02C"/>
    <property type="match status" value="1"/>
</dbReference>
<dbReference type="Proteomes" id="UP000182508">
    <property type="component" value="Unassembled WGS sequence"/>
</dbReference>
<gene>
    <name evidence="4" type="ORF">SAMN02910293_01066</name>
</gene>
<evidence type="ECO:0000313" key="5">
    <source>
        <dbReference type="Proteomes" id="UP000182508"/>
    </source>
</evidence>
<dbReference type="SUPFAM" id="SSF55729">
    <property type="entry name" value="Acyl-CoA N-acyltransferases (Nat)"/>
    <property type="match status" value="1"/>
</dbReference>
<dbReference type="InterPro" id="IPR016181">
    <property type="entry name" value="Acyl_CoA_acyltransferase"/>
</dbReference>
<dbReference type="InterPro" id="IPR000182">
    <property type="entry name" value="GNAT_dom"/>
</dbReference>
<dbReference type="RefSeq" id="WP_074485929.1">
    <property type="nucleotide sequence ID" value="NZ_FMXP01000012.1"/>
</dbReference>
<dbReference type="Pfam" id="PF13420">
    <property type="entry name" value="Acetyltransf_4"/>
    <property type="match status" value="1"/>
</dbReference>
<reference evidence="4 5" key="1">
    <citation type="submission" date="2016-10" db="EMBL/GenBank/DDBJ databases">
        <authorList>
            <person name="de Groot N.N."/>
        </authorList>
    </citation>
    <scope>NUCLEOTIDE SEQUENCE [LARGE SCALE GENOMIC DNA]</scope>
    <source>
        <strain evidence="4 5">A-4</strain>
    </source>
</reference>
<dbReference type="STRING" id="439219.SAMN02910293_01066"/>
<keyword evidence="5" id="KW-1185">Reference proteome</keyword>
<keyword evidence="1 4" id="KW-0808">Transferase</keyword>
<dbReference type="Gene3D" id="3.40.630.30">
    <property type="match status" value="1"/>
</dbReference>